<dbReference type="FunFam" id="2.40.30.20:FF:000004">
    <property type="entry name" value="Riboflavin synthase, alpha subunit"/>
    <property type="match status" value="1"/>
</dbReference>
<dbReference type="PANTHER" id="PTHR21098:SF12">
    <property type="entry name" value="RIBOFLAVIN SYNTHASE"/>
    <property type="match status" value="1"/>
</dbReference>
<dbReference type="PANTHER" id="PTHR21098">
    <property type="entry name" value="RIBOFLAVIN SYNTHASE ALPHA CHAIN"/>
    <property type="match status" value="1"/>
</dbReference>
<comment type="caution">
    <text evidence="12">The sequence shown here is derived from an EMBL/GenBank/DDBJ whole genome shotgun (WGS) entry which is preliminary data.</text>
</comment>
<organism evidence="12 13">
    <name type="scientific">Thermotalea metallivorans</name>
    <dbReference type="NCBI Taxonomy" id="520762"/>
    <lineage>
        <taxon>Bacteria</taxon>
        <taxon>Bacillati</taxon>
        <taxon>Bacillota</taxon>
        <taxon>Clostridia</taxon>
        <taxon>Peptostreptococcales</taxon>
        <taxon>Thermotaleaceae</taxon>
        <taxon>Thermotalea</taxon>
    </lineage>
</organism>
<evidence type="ECO:0000259" key="11">
    <source>
        <dbReference type="PROSITE" id="PS51177"/>
    </source>
</evidence>
<dbReference type="STRING" id="520762.AN619_10890"/>
<accession>A0A140L6F7</accession>
<dbReference type="CDD" id="cd00402">
    <property type="entry name" value="Riboflavin_synthase_like"/>
    <property type="match status" value="1"/>
</dbReference>
<dbReference type="RefSeq" id="WP_068555533.1">
    <property type="nucleotide sequence ID" value="NZ_LOEE01000028.1"/>
</dbReference>
<evidence type="ECO:0000256" key="8">
    <source>
        <dbReference type="ARBA" id="ARBA00022737"/>
    </source>
</evidence>
<feature type="repeat" description="Lumazine-binding" evidence="10">
    <location>
        <begin position="97"/>
        <end position="193"/>
    </location>
</feature>
<proteinExistence type="predicted"/>
<keyword evidence="13" id="KW-1185">Reference proteome</keyword>
<evidence type="ECO:0000256" key="3">
    <source>
        <dbReference type="ARBA" id="ARBA00004887"/>
    </source>
</evidence>
<evidence type="ECO:0000256" key="7">
    <source>
        <dbReference type="ARBA" id="ARBA00022679"/>
    </source>
</evidence>
<dbReference type="NCBIfam" id="NF006767">
    <property type="entry name" value="PRK09289.1"/>
    <property type="match status" value="1"/>
</dbReference>
<keyword evidence="6" id="KW-0686">Riboflavin biosynthesis</keyword>
<evidence type="ECO:0000256" key="10">
    <source>
        <dbReference type="PROSITE-ProRule" id="PRU00524"/>
    </source>
</evidence>
<keyword evidence="8" id="KW-0677">Repeat</keyword>
<dbReference type="InterPro" id="IPR023366">
    <property type="entry name" value="ATP_synth_asu-like_sf"/>
</dbReference>
<evidence type="ECO:0000256" key="2">
    <source>
        <dbReference type="ARBA" id="ARBA00002803"/>
    </source>
</evidence>
<comment type="catalytic activity">
    <reaction evidence="1">
        <text>2 6,7-dimethyl-8-(1-D-ribityl)lumazine + H(+) = 5-amino-6-(D-ribitylamino)uracil + riboflavin</text>
        <dbReference type="Rhea" id="RHEA:20772"/>
        <dbReference type="ChEBI" id="CHEBI:15378"/>
        <dbReference type="ChEBI" id="CHEBI:15934"/>
        <dbReference type="ChEBI" id="CHEBI:57986"/>
        <dbReference type="ChEBI" id="CHEBI:58201"/>
        <dbReference type="EC" id="2.5.1.9"/>
    </reaction>
</comment>
<dbReference type="OrthoDB" id="9788537at2"/>
<protein>
    <recommendedName>
        <fullName evidence="5 9">Riboflavin synthase</fullName>
        <ecNumber evidence="4 9">2.5.1.9</ecNumber>
    </recommendedName>
</protein>
<dbReference type="NCBIfam" id="TIGR00187">
    <property type="entry name" value="ribE"/>
    <property type="match status" value="1"/>
</dbReference>
<dbReference type="GO" id="GO:0009231">
    <property type="term" value="P:riboflavin biosynthetic process"/>
    <property type="evidence" value="ECO:0007669"/>
    <property type="project" value="UniProtKB-KW"/>
</dbReference>
<dbReference type="EC" id="2.5.1.9" evidence="4 9"/>
<evidence type="ECO:0000256" key="6">
    <source>
        <dbReference type="ARBA" id="ARBA00022619"/>
    </source>
</evidence>
<dbReference type="PIRSF" id="PIRSF000498">
    <property type="entry name" value="Riboflavin_syn_A"/>
    <property type="match status" value="1"/>
</dbReference>
<evidence type="ECO:0000313" key="12">
    <source>
        <dbReference type="EMBL" id="KXG76132.1"/>
    </source>
</evidence>
<dbReference type="Gene3D" id="2.40.30.20">
    <property type="match status" value="2"/>
</dbReference>
<sequence>MFTGIVEEIGTVQSVLKGAKSAKMVIRAQKVLEDVKLGDSISTNGVCLTVTDFTSHSFAVDIMAETMARSNLKNLVPGSKVNLERALKLGDRLGGHLVSGHIDGVGIIKDFKQEDNAVWVSVGAPPEILKYVIYKGSIAIDGISLTVAYVDDHVLKVSVIPHTKEVTTLLSKSIGDEVNLECDMIGKYIEKFLTFQGPAGSTNRINLDFLAQHGFLE</sequence>
<evidence type="ECO:0000313" key="13">
    <source>
        <dbReference type="Proteomes" id="UP000070456"/>
    </source>
</evidence>
<dbReference type="NCBIfam" id="NF009566">
    <property type="entry name" value="PRK13020.1"/>
    <property type="match status" value="1"/>
</dbReference>
<dbReference type="InterPro" id="IPR026017">
    <property type="entry name" value="Lumazine-bd_dom"/>
</dbReference>
<evidence type="ECO:0000256" key="9">
    <source>
        <dbReference type="NCBIfam" id="TIGR00187"/>
    </source>
</evidence>
<dbReference type="InterPro" id="IPR017938">
    <property type="entry name" value="Riboflavin_synthase-like_b-brl"/>
</dbReference>
<dbReference type="PROSITE" id="PS51177">
    <property type="entry name" value="LUMAZINE_BIND"/>
    <property type="match status" value="2"/>
</dbReference>
<name>A0A140L6F7_9FIRM</name>
<evidence type="ECO:0000256" key="4">
    <source>
        <dbReference type="ARBA" id="ARBA00012827"/>
    </source>
</evidence>
<dbReference type="Proteomes" id="UP000070456">
    <property type="component" value="Unassembled WGS sequence"/>
</dbReference>
<gene>
    <name evidence="12" type="primary">ribE</name>
    <name evidence="12" type="ORF">AN619_10890</name>
</gene>
<comment type="function">
    <text evidence="2">Catalyzes the dismutation of two molecules of 6,7-dimethyl-8-ribityllumazine, resulting in the formation of riboflavin and 5-amino-6-(D-ribitylamino)uracil.</text>
</comment>
<dbReference type="AlphaFoldDB" id="A0A140L6F7"/>
<reference evidence="12 13" key="1">
    <citation type="submission" date="2015-12" db="EMBL/GenBank/DDBJ databases">
        <title>Draft genome sequence of the thermoanaerobe Thermotalea metallivorans, an isolate from the runoff channel of the Great Artesian Basin, Australia.</title>
        <authorList>
            <person name="Patel B.K."/>
        </authorList>
    </citation>
    <scope>NUCLEOTIDE SEQUENCE [LARGE SCALE GENOMIC DNA]</scope>
    <source>
        <strain evidence="12 13">B2-1</strain>
    </source>
</reference>
<keyword evidence="7 12" id="KW-0808">Transferase</keyword>
<dbReference type="SUPFAM" id="SSF63380">
    <property type="entry name" value="Riboflavin synthase domain-like"/>
    <property type="match status" value="2"/>
</dbReference>
<feature type="domain" description="Lumazine-binding" evidence="11">
    <location>
        <begin position="1"/>
        <end position="96"/>
    </location>
</feature>
<feature type="domain" description="Lumazine-binding" evidence="11">
    <location>
        <begin position="97"/>
        <end position="193"/>
    </location>
</feature>
<dbReference type="FunFam" id="2.40.30.20:FF:000014">
    <property type="entry name" value="Riboflavin synthase, alpha subunit"/>
    <property type="match status" value="1"/>
</dbReference>
<comment type="pathway">
    <text evidence="3">Cofactor biosynthesis; riboflavin biosynthesis; riboflavin from 2-hydroxy-3-oxobutyl phosphate and 5-amino-6-(D-ribitylamino)uracil: step 2/2.</text>
</comment>
<dbReference type="GO" id="GO:0004746">
    <property type="term" value="F:riboflavin synthase activity"/>
    <property type="evidence" value="ECO:0007669"/>
    <property type="project" value="UniProtKB-UniRule"/>
</dbReference>
<dbReference type="InterPro" id="IPR001783">
    <property type="entry name" value="Lumazine-bd"/>
</dbReference>
<dbReference type="Pfam" id="PF00677">
    <property type="entry name" value="Lum_binding"/>
    <property type="match status" value="2"/>
</dbReference>
<evidence type="ECO:0000256" key="5">
    <source>
        <dbReference type="ARBA" id="ARBA00013950"/>
    </source>
</evidence>
<dbReference type="PATRIC" id="fig|520762.4.peg.1214"/>
<dbReference type="EMBL" id="LOEE01000028">
    <property type="protein sequence ID" value="KXG76132.1"/>
    <property type="molecule type" value="Genomic_DNA"/>
</dbReference>
<feature type="repeat" description="Lumazine-binding" evidence="10">
    <location>
        <begin position="1"/>
        <end position="96"/>
    </location>
</feature>
<evidence type="ECO:0000256" key="1">
    <source>
        <dbReference type="ARBA" id="ARBA00000968"/>
    </source>
</evidence>